<evidence type="ECO:0000313" key="3">
    <source>
        <dbReference type="EMBL" id="GBG75677.1"/>
    </source>
</evidence>
<accession>A0A388L042</accession>
<feature type="region of interest" description="Disordered" evidence="1">
    <location>
        <begin position="229"/>
        <end position="257"/>
    </location>
</feature>
<comment type="caution">
    <text evidence="3">The sequence shown here is derived from an EMBL/GenBank/DDBJ whole genome shotgun (WGS) entry which is preliminary data.</text>
</comment>
<reference evidence="3 4" key="1">
    <citation type="journal article" date="2018" name="Cell">
        <title>The Chara Genome: Secondary Complexity and Implications for Plant Terrestrialization.</title>
        <authorList>
            <person name="Nishiyama T."/>
            <person name="Sakayama H."/>
            <person name="Vries J.D."/>
            <person name="Buschmann H."/>
            <person name="Saint-Marcoux D."/>
            <person name="Ullrich K.K."/>
            <person name="Haas F.B."/>
            <person name="Vanderstraeten L."/>
            <person name="Becker D."/>
            <person name="Lang D."/>
            <person name="Vosolsobe S."/>
            <person name="Rombauts S."/>
            <person name="Wilhelmsson P.K.I."/>
            <person name="Janitza P."/>
            <person name="Kern R."/>
            <person name="Heyl A."/>
            <person name="Rumpler F."/>
            <person name="Villalobos L.I.A.C."/>
            <person name="Clay J.M."/>
            <person name="Skokan R."/>
            <person name="Toyoda A."/>
            <person name="Suzuki Y."/>
            <person name="Kagoshima H."/>
            <person name="Schijlen E."/>
            <person name="Tajeshwar N."/>
            <person name="Catarino B."/>
            <person name="Hetherington A.J."/>
            <person name="Saltykova A."/>
            <person name="Bonnot C."/>
            <person name="Breuninger H."/>
            <person name="Symeonidi A."/>
            <person name="Radhakrishnan G.V."/>
            <person name="Van Nieuwerburgh F."/>
            <person name="Deforce D."/>
            <person name="Chang C."/>
            <person name="Karol K.G."/>
            <person name="Hedrich R."/>
            <person name="Ulvskov P."/>
            <person name="Glockner G."/>
            <person name="Delwiche C.F."/>
            <person name="Petrasek J."/>
            <person name="Van de Peer Y."/>
            <person name="Friml J."/>
            <person name="Beilby M."/>
            <person name="Dolan L."/>
            <person name="Kohara Y."/>
            <person name="Sugano S."/>
            <person name="Fujiyama A."/>
            <person name="Delaux P.-M."/>
            <person name="Quint M."/>
            <person name="TheiBen G."/>
            <person name="Hagemann M."/>
            <person name="Harholt J."/>
            <person name="Dunand C."/>
            <person name="Zachgo S."/>
            <person name="Langdale J."/>
            <person name="Maumus F."/>
            <person name="Straeten D.V.D."/>
            <person name="Gould S.B."/>
            <person name="Rensing S.A."/>
        </authorList>
    </citation>
    <scope>NUCLEOTIDE SEQUENCE [LARGE SCALE GENOMIC DNA]</scope>
    <source>
        <strain evidence="3 4">S276</strain>
    </source>
</reference>
<dbReference type="PANTHER" id="PTHR33153">
    <property type="entry name" value="MYND-TYPE DOMAIN-CONTAINING PROTEIN"/>
    <property type="match status" value="1"/>
</dbReference>
<evidence type="ECO:0000256" key="2">
    <source>
        <dbReference type="SAM" id="Phobius"/>
    </source>
</evidence>
<organism evidence="3 4">
    <name type="scientific">Chara braunii</name>
    <name type="common">Braun's stonewort</name>
    <dbReference type="NCBI Taxonomy" id="69332"/>
    <lineage>
        <taxon>Eukaryota</taxon>
        <taxon>Viridiplantae</taxon>
        <taxon>Streptophyta</taxon>
        <taxon>Charophyceae</taxon>
        <taxon>Charales</taxon>
        <taxon>Characeae</taxon>
        <taxon>Chara</taxon>
    </lineage>
</organism>
<keyword evidence="2" id="KW-0812">Transmembrane</keyword>
<sequence length="499" mass="55549">MVVVLNTIVVVSDTLVIVSNTIVVVSNTLGVMSNTIVVVSDTVIVVSNMMVVMSNTILVVLNTLVVVSSMIAIVSNTTTIVSSTAVFVSDTIVDDGCRIRHDGRRACSTTLESMDCAASNTMLNEDFPPPHLPMCSQDVRSGHDHVDNAPESPACKRSRNIACADTTCESAYPVLRCPVQTCDAESAQGQEGKASSTDNDASDVDRVVWVPRSSLRDFEYTGLLFGEGDEGGSDSSASVSSSADSSPDKTDLPQTYADRNSDHCCRNDDENCDVISDFDYIFSKRLSSEKRPYTFRLRMPPSKKIVQSVHRKLTQKTLASVRGQVCCKRECCAQMTLDDIKVVQSAYYSKNQQSRDACSTGLRRTSAAYATMYEKLSSFVRDNGDSMPNDMKTKEGESRVVLRLPACYNKVDIYKLLKSKFDNISAPCVSLQVFYNMWRTQFWHVKFHDIDQNFAKCEKCVEYKESINSAKFVRVREYFVSLREKHLNLQLQHRAAYEV</sequence>
<keyword evidence="2" id="KW-1133">Transmembrane helix</keyword>
<feature type="compositionally biased region" description="Low complexity" evidence="1">
    <location>
        <begin position="233"/>
        <end position="245"/>
    </location>
</feature>
<keyword evidence="4" id="KW-1185">Reference proteome</keyword>
<dbReference type="PANTHER" id="PTHR33153:SF3">
    <property type="entry name" value="TRAFFICKING PROTEIN PARTICLE COMPLEX SUBUNIT 11 DOMAIN-CONTAINING PROTEIN"/>
    <property type="match status" value="1"/>
</dbReference>
<dbReference type="AlphaFoldDB" id="A0A388L042"/>
<evidence type="ECO:0000256" key="1">
    <source>
        <dbReference type="SAM" id="MobiDB-lite"/>
    </source>
</evidence>
<proteinExistence type="predicted"/>
<name>A0A388L042_CHABU</name>
<dbReference type="EMBL" id="BFEA01000229">
    <property type="protein sequence ID" value="GBG75677.1"/>
    <property type="molecule type" value="Genomic_DNA"/>
</dbReference>
<keyword evidence="2" id="KW-0472">Membrane</keyword>
<protein>
    <submittedName>
        <fullName evidence="3">Uncharacterized protein</fullName>
    </submittedName>
</protein>
<dbReference type="Proteomes" id="UP000265515">
    <property type="component" value="Unassembled WGS sequence"/>
</dbReference>
<gene>
    <name evidence="3" type="ORF">CBR_g20304</name>
</gene>
<dbReference type="Gramene" id="GBG75677">
    <property type="protein sequence ID" value="GBG75677"/>
    <property type="gene ID" value="CBR_g20304"/>
</dbReference>
<feature type="transmembrane region" description="Helical" evidence="2">
    <location>
        <begin position="51"/>
        <end position="74"/>
    </location>
</feature>
<evidence type="ECO:0000313" key="4">
    <source>
        <dbReference type="Proteomes" id="UP000265515"/>
    </source>
</evidence>